<feature type="non-terminal residue" evidence="2">
    <location>
        <position position="47"/>
    </location>
</feature>
<keyword evidence="1" id="KW-0472">Membrane</keyword>
<organism evidence="2 3">
    <name type="scientific">Trifolium medium</name>
    <dbReference type="NCBI Taxonomy" id="97028"/>
    <lineage>
        <taxon>Eukaryota</taxon>
        <taxon>Viridiplantae</taxon>
        <taxon>Streptophyta</taxon>
        <taxon>Embryophyta</taxon>
        <taxon>Tracheophyta</taxon>
        <taxon>Spermatophyta</taxon>
        <taxon>Magnoliopsida</taxon>
        <taxon>eudicotyledons</taxon>
        <taxon>Gunneridae</taxon>
        <taxon>Pentapetalae</taxon>
        <taxon>rosids</taxon>
        <taxon>fabids</taxon>
        <taxon>Fabales</taxon>
        <taxon>Fabaceae</taxon>
        <taxon>Papilionoideae</taxon>
        <taxon>50 kb inversion clade</taxon>
        <taxon>NPAAA clade</taxon>
        <taxon>Hologalegina</taxon>
        <taxon>IRL clade</taxon>
        <taxon>Trifolieae</taxon>
        <taxon>Trifolium</taxon>
    </lineage>
</organism>
<keyword evidence="1" id="KW-1133">Transmembrane helix</keyword>
<keyword evidence="1" id="KW-0812">Transmembrane</keyword>
<sequence length="47" mass="5171">MEVCFGSWSPTWRWVLFLWHHCCCSIGGVSLALMAPVVKGGVEMAMG</sequence>
<evidence type="ECO:0000313" key="2">
    <source>
        <dbReference type="EMBL" id="MCI86779.1"/>
    </source>
</evidence>
<feature type="transmembrane region" description="Helical" evidence="1">
    <location>
        <begin position="17"/>
        <end position="38"/>
    </location>
</feature>
<reference evidence="2 3" key="1">
    <citation type="journal article" date="2018" name="Front. Plant Sci.">
        <title>Red Clover (Trifolium pratense) and Zigzag Clover (T. medium) - A Picture of Genomic Similarities and Differences.</title>
        <authorList>
            <person name="Dluhosova J."/>
            <person name="Istvanek J."/>
            <person name="Nedelnik J."/>
            <person name="Repkova J."/>
        </authorList>
    </citation>
    <scope>NUCLEOTIDE SEQUENCE [LARGE SCALE GENOMIC DNA]</scope>
    <source>
        <strain evidence="3">cv. 10/8</strain>
        <tissue evidence="2">Leaf</tissue>
    </source>
</reference>
<name>A0A392VHG0_9FABA</name>
<evidence type="ECO:0000313" key="3">
    <source>
        <dbReference type="Proteomes" id="UP000265520"/>
    </source>
</evidence>
<accession>A0A392VHG0</accession>
<proteinExistence type="predicted"/>
<protein>
    <submittedName>
        <fullName evidence="2">Uncharacterized protein</fullName>
    </submittedName>
</protein>
<dbReference type="EMBL" id="LXQA011149316">
    <property type="protein sequence ID" value="MCI86779.1"/>
    <property type="molecule type" value="Genomic_DNA"/>
</dbReference>
<dbReference type="AlphaFoldDB" id="A0A392VHG0"/>
<dbReference type="Proteomes" id="UP000265520">
    <property type="component" value="Unassembled WGS sequence"/>
</dbReference>
<evidence type="ECO:0000256" key="1">
    <source>
        <dbReference type="SAM" id="Phobius"/>
    </source>
</evidence>
<keyword evidence="3" id="KW-1185">Reference proteome</keyword>
<comment type="caution">
    <text evidence="2">The sequence shown here is derived from an EMBL/GenBank/DDBJ whole genome shotgun (WGS) entry which is preliminary data.</text>
</comment>